<dbReference type="Proteomes" id="UP000309848">
    <property type="component" value="Unassembled WGS sequence"/>
</dbReference>
<dbReference type="AlphaFoldDB" id="A0A4S1WN36"/>
<dbReference type="RefSeq" id="WP_135983697.1">
    <property type="nucleotide sequence ID" value="NZ_JAASQM010000002.1"/>
</dbReference>
<sequence>MEQSTRYLVSSTNPVVHDAPRERLRSGVMTLIGQWVLMRISQSGSRTIGSSRGELVRSAKDETKRPPKPQGGTESSKPNRNLGDALRQAYNEAVREAVPDDLLDLLKKLD</sequence>
<reference evidence="3 4" key="1">
    <citation type="submission" date="2019-04" db="EMBL/GenBank/DDBJ databases">
        <title>Sphingomonas psychrotolerans sp. nov., isolated from soil in the Tianshan Mountains, Xinjiang, China.</title>
        <authorList>
            <person name="Luo Y."/>
            <person name="Sheng H."/>
        </authorList>
    </citation>
    <scope>NUCLEOTIDE SEQUENCE [LARGE SCALE GENOMIC DNA]</scope>
    <source>
        <strain evidence="3 4">KIS18-15</strain>
    </source>
</reference>
<comment type="caution">
    <text evidence="3">The sequence shown here is derived from an EMBL/GenBank/DDBJ whole genome shotgun (WGS) entry which is preliminary data.</text>
</comment>
<evidence type="ECO:0000256" key="1">
    <source>
        <dbReference type="SAM" id="MobiDB-lite"/>
    </source>
</evidence>
<evidence type="ECO:0000259" key="2">
    <source>
        <dbReference type="Pfam" id="PF18557"/>
    </source>
</evidence>
<proteinExistence type="predicted"/>
<keyword evidence="4" id="KW-1185">Reference proteome</keyword>
<gene>
    <name evidence="3" type="ORF">E5A74_07960</name>
</gene>
<feature type="region of interest" description="Disordered" evidence="1">
    <location>
        <begin position="43"/>
        <end position="88"/>
    </location>
</feature>
<accession>A0A4S1WN36</accession>
<dbReference type="InterPro" id="IPR041649">
    <property type="entry name" value="NepR"/>
</dbReference>
<evidence type="ECO:0000313" key="4">
    <source>
        <dbReference type="Proteomes" id="UP000309848"/>
    </source>
</evidence>
<dbReference type="Pfam" id="PF18557">
    <property type="entry name" value="NepR"/>
    <property type="match status" value="1"/>
</dbReference>
<dbReference type="EMBL" id="SRXU01000002">
    <property type="protein sequence ID" value="TGX44684.1"/>
    <property type="molecule type" value="Genomic_DNA"/>
</dbReference>
<feature type="domain" description="Anti-sigma factor NepR" evidence="2">
    <location>
        <begin position="80"/>
        <end position="110"/>
    </location>
</feature>
<feature type="compositionally biased region" description="Basic and acidic residues" evidence="1">
    <location>
        <begin position="54"/>
        <end position="65"/>
    </location>
</feature>
<evidence type="ECO:0000313" key="3">
    <source>
        <dbReference type="EMBL" id="TGX44684.1"/>
    </source>
</evidence>
<name>A0A4S1WN36_9SPHN</name>
<organism evidence="3 4">
    <name type="scientific">Sphingomonas naasensis</name>
    <dbReference type="NCBI Taxonomy" id="1344951"/>
    <lineage>
        <taxon>Bacteria</taxon>
        <taxon>Pseudomonadati</taxon>
        <taxon>Pseudomonadota</taxon>
        <taxon>Alphaproteobacteria</taxon>
        <taxon>Sphingomonadales</taxon>
        <taxon>Sphingomonadaceae</taxon>
        <taxon>Sphingomonas</taxon>
    </lineage>
</organism>
<protein>
    <recommendedName>
        <fullName evidence="2">Anti-sigma factor NepR domain-containing protein</fullName>
    </recommendedName>
</protein>